<dbReference type="InterPro" id="IPR013747">
    <property type="entry name" value="ACP_syn_III_C"/>
</dbReference>
<dbReference type="InterPro" id="IPR013751">
    <property type="entry name" value="ACP_syn_III_N"/>
</dbReference>
<evidence type="ECO:0000313" key="6">
    <source>
        <dbReference type="Proteomes" id="UP000255129"/>
    </source>
</evidence>
<dbReference type="Pfam" id="PF08545">
    <property type="entry name" value="ACP_syn_III"/>
    <property type="match status" value="1"/>
</dbReference>
<evidence type="ECO:0000259" key="4">
    <source>
        <dbReference type="Pfam" id="PF08545"/>
    </source>
</evidence>
<dbReference type="GO" id="GO:0033818">
    <property type="term" value="F:beta-ketoacyl-acyl-carrier-protein synthase III activity"/>
    <property type="evidence" value="ECO:0007669"/>
    <property type="project" value="UniProtKB-EC"/>
</dbReference>
<reference evidence="5 6" key="1">
    <citation type="submission" date="2018-06" db="EMBL/GenBank/DDBJ databases">
        <authorList>
            <consortium name="Pathogen Informatics"/>
            <person name="Doyle S."/>
        </authorList>
    </citation>
    <scope>NUCLEOTIDE SEQUENCE [LARGE SCALE GENOMIC DNA]</scope>
    <source>
        <strain evidence="5 6">NCTC12026</strain>
    </source>
</reference>
<dbReference type="GO" id="GO:0044550">
    <property type="term" value="P:secondary metabolite biosynthetic process"/>
    <property type="evidence" value="ECO:0007669"/>
    <property type="project" value="TreeGrafter"/>
</dbReference>
<keyword evidence="2 5" id="KW-0012">Acyltransferase</keyword>
<dbReference type="AlphaFoldDB" id="A0A379G8C9"/>
<dbReference type="SUPFAM" id="SSF53901">
    <property type="entry name" value="Thiolase-like"/>
    <property type="match status" value="1"/>
</dbReference>
<dbReference type="PANTHER" id="PTHR34069:SF2">
    <property type="entry name" value="BETA-KETOACYL-[ACYL-CARRIER-PROTEIN] SYNTHASE III"/>
    <property type="match status" value="1"/>
</dbReference>
<sequence length="346" mass="38575">MPTKQPSIKAKIKAIEKYLPKTILTNEQLANEFPSWSVDKIYEKTGIKKRHISSEKETCSYMAIRAAEQLFKNHNILPEEIDYILLCTQSPDYLLPTTACIVQNKLNIPRTAGALDFNLGCSGYIYGLSLAKGLIESYQAKKVLLITSDMYSKYINDKDKSVRTLFGDAATATLIEAANSEHEFIHSFIFGTDGNGAENLMVPHGGSKEPISELSYQEYEDSHGNIRSPKNLYMNGAEILTFTLSNVPKSVNLILDKAELKKENIDRVVFHQANKFMLDKLRKKIGFTTEQFLISYETYGNTVSSSIPLGINNALDNETLNSTHKLLICGFGVGYSWGGCIIESIG</sequence>
<protein>
    <submittedName>
        <fullName evidence="5">3-oxoacyl-[acyl-carrier-protein] synthase 3</fullName>
        <ecNumber evidence="5">2.3.1.180</ecNumber>
    </submittedName>
</protein>
<feature type="domain" description="Beta-ketoacyl-[acyl-carrier-protein] synthase III C-terminal" evidence="3">
    <location>
        <begin position="255"/>
        <end position="343"/>
    </location>
</feature>
<name>A0A379G8C9_9GAMM</name>
<dbReference type="CDD" id="cd00830">
    <property type="entry name" value="KAS_III"/>
    <property type="match status" value="1"/>
</dbReference>
<evidence type="ECO:0000313" key="5">
    <source>
        <dbReference type="EMBL" id="SUC37290.1"/>
    </source>
</evidence>
<dbReference type="PANTHER" id="PTHR34069">
    <property type="entry name" value="3-OXOACYL-[ACYL-CARRIER-PROTEIN] SYNTHASE 3"/>
    <property type="match status" value="1"/>
</dbReference>
<evidence type="ECO:0000256" key="1">
    <source>
        <dbReference type="ARBA" id="ARBA00022679"/>
    </source>
</evidence>
<dbReference type="RefSeq" id="WP_220271086.1">
    <property type="nucleotide sequence ID" value="NZ_UGUA01000002.1"/>
</dbReference>
<dbReference type="Proteomes" id="UP000255129">
    <property type="component" value="Unassembled WGS sequence"/>
</dbReference>
<dbReference type="GO" id="GO:0006633">
    <property type="term" value="P:fatty acid biosynthetic process"/>
    <property type="evidence" value="ECO:0007669"/>
    <property type="project" value="InterPro"/>
</dbReference>
<dbReference type="Pfam" id="PF08541">
    <property type="entry name" value="ACP_syn_III_C"/>
    <property type="match status" value="1"/>
</dbReference>
<dbReference type="NCBIfam" id="NF006829">
    <property type="entry name" value="PRK09352.1"/>
    <property type="match status" value="1"/>
</dbReference>
<dbReference type="Gene3D" id="3.40.47.10">
    <property type="match status" value="1"/>
</dbReference>
<accession>A0A379G8C9</accession>
<dbReference type="EMBL" id="UGUA01000002">
    <property type="protein sequence ID" value="SUC37290.1"/>
    <property type="molecule type" value="Genomic_DNA"/>
</dbReference>
<keyword evidence="1 5" id="KW-0808">Transferase</keyword>
<dbReference type="InterPro" id="IPR016039">
    <property type="entry name" value="Thiolase-like"/>
</dbReference>
<feature type="domain" description="Beta-ketoacyl-[acyl-carrier-protein] synthase III N-terminal" evidence="4">
    <location>
        <begin position="115"/>
        <end position="194"/>
    </location>
</feature>
<dbReference type="EC" id="2.3.1.180" evidence="5"/>
<evidence type="ECO:0000256" key="2">
    <source>
        <dbReference type="ARBA" id="ARBA00023315"/>
    </source>
</evidence>
<evidence type="ECO:0000259" key="3">
    <source>
        <dbReference type="Pfam" id="PF08541"/>
    </source>
</evidence>
<gene>
    <name evidence="5" type="primary">fabH_4</name>
    <name evidence="5" type="ORF">NCTC12026_03769</name>
</gene>
<dbReference type="GO" id="GO:0004315">
    <property type="term" value="F:3-oxoacyl-[acyl-carrier-protein] synthase activity"/>
    <property type="evidence" value="ECO:0007669"/>
    <property type="project" value="InterPro"/>
</dbReference>
<organism evidence="5 6">
    <name type="scientific">Providencia rustigianii</name>
    <dbReference type="NCBI Taxonomy" id="158850"/>
    <lineage>
        <taxon>Bacteria</taxon>
        <taxon>Pseudomonadati</taxon>
        <taxon>Pseudomonadota</taxon>
        <taxon>Gammaproteobacteria</taxon>
        <taxon>Enterobacterales</taxon>
        <taxon>Morganellaceae</taxon>
        <taxon>Providencia</taxon>
    </lineage>
</organism>
<proteinExistence type="predicted"/>